<feature type="transmembrane region" description="Helical" evidence="1">
    <location>
        <begin position="6"/>
        <end position="32"/>
    </location>
</feature>
<gene>
    <name evidence="2" type="ORF">JZO67_004442</name>
</gene>
<proteinExistence type="predicted"/>
<sequence>MDTSDILVLFCCGMILIGSMFLCYYLYSLVLIDAKARGLERPKFWALVSLGGQSGGGLLLYLFKRRNYDVHLTPQEQAAMDQLKRKILAIFVMMFLAVIFFIFAMMPKMV</sequence>
<evidence type="ECO:0000313" key="3">
    <source>
        <dbReference type="Proteomes" id="UP000664357"/>
    </source>
</evidence>
<dbReference type="RefSeq" id="WP_207704029.1">
    <property type="nucleotide sequence ID" value="NZ_JAFREL020000004.1"/>
</dbReference>
<reference evidence="2 3" key="1">
    <citation type="submission" date="2021-03" db="EMBL/GenBank/DDBJ databases">
        <authorList>
            <person name="Gilmore M.S."/>
            <person name="Schwartzman J."/>
            <person name="Van Tyne D."/>
            <person name="Martin M."/>
            <person name="Earl A.M."/>
            <person name="Manson A.L."/>
            <person name="Straub T."/>
            <person name="Salamzade R."/>
            <person name="Saavedra J."/>
            <person name="Lebreton F."/>
            <person name="Prichula J."/>
            <person name="Schaufler K."/>
            <person name="Gaca A."/>
            <person name="Sgardioli B."/>
            <person name="Wagenaar J."/>
            <person name="Strong T."/>
        </authorList>
    </citation>
    <scope>NUCLEOTIDE SEQUENCE [LARGE SCALE GENOMIC DNA]</scope>
    <source>
        <strain evidence="2 3">665A</strain>
    </source>
</reference>
<keyword evidence="1" id="KW-1133">Transmembrane helix</keyword>
<keyword evidence="1" id="KW-0472">Membrane</keyword>
<dbReference type="Proteomes" id="UP000664357">
    <property type="component" value="Unassembled WGS sequence"/>
</dbReference>
<keyword evidence="1" id="KW-0812">Transmembrane</keyword>
<organism evidence="2 3">
    <name type="scientific">Candidatus Enterococcus ferrettii</name>
    <dbReference type="NCBI Taxonomy" id="2815324"/>
    <lineage>
        <taxon>Bacteria</taxon>
        <taxon>Bacillati</taxon>
        <taxon>Bacillota</taxon>
        <taxon>Bacilli</taxon>
        <taxon>Lactobacillales</taxon>
        <taxon>Enterococcaceae</taxon>
        <taxon>Enterococcus</taxon>
    </lineage>
</organism>
<protein>
    <recommendedName>
        <fullName evidence="4">DUF1294 domain-containing protein</fullName>
    </recommendedName>
</protein>
<evidence type="ECO:0008006" key="4">
    <source>
        <dbReference type="Google" id="ProtNLM"/>
    </source>
</evidence>
<accession>A0ABV0EX29</accession>
<feature type="transmembrane region" description="Helical" evidence="1">
    <location>
        <begin position="87"/>
        <end position="106"/>
    </location>
</feature>
<evidence type="ECO:0000313" key="2">
    <source>
        <dbReference type="EMBL" id="MEO1772460.1"/>
    </source>
</evidence>
<name>A0ABV0EX29_9ENTE</name>
<evidence type="ECO:0000256" key="1">
    <source>
        <dbReference type="SAM" id="Phobius"/>
    </source>
</evidence>
<feature type="transmembrane region" description="Helical" evidence="1">
    <location>
        <begin position="44"/>
        <end position="63"/>
    </location>
</feature>
<dbReference type="EMBL" id="JAFREL020000004">
    <property type="protein sequence ID" value="MEO1772460.1"/>
    <property type="molecule type" value="Genomic_DNA"/>
</dbReference>
<reference evidence="2 3" key="2">
    <citation type="submission" date="2024-02" db="EMBL/GenBank/DDBJ databases">
        <title>The Genome Sequence of Enterococcus sp. DIV0159.</title>
        <authorList>
            <person name="Earl A."/>
            <person name="Manson A."/>
            <person name="Gilmore M."/>
            <person name="Sanders J."/>
            <person name="Shea T."/>
            <person name="Howe W."/>
            <person name="Livny J."/>
            <person name="Cuomo C."/>
            <person name="Neafsey D."/>
            <person name="Birren B."/>
        </authorList>
    </citation>
    <scope>NUCLEOTIDE SEQUENCE [LARGE SCALE GENOMIC DNA]</scope>
    <source>
        <strain evidence="2 3">665A</strain>
    </source>
</reference>
<comment type="caution">
    <text evidence="2">The sequence shown here is derived from an EMBL/GenBank/DDBJ whole genome shotgun (WGS) entry which is preliminary data.</text>
</comment>
<keyword evidence="3" id="KW-1185">Reference proteome</keyword>